<dbReference type="AlphaFoldDB" id="A0A0H2RMK1"/>
<feature type="compositionally biased region" description="Basic and acidic residues" evidence="1">
    <location>
        <begin position="138"/>
        <end position="155"/>
    </location>
</feature>
<keyword evidence="3" id="KW-1185">Reference proteome</keyword>
<organism evidence="2 3">
    <name type="scientific">Schizopora paradoxa</name>
    <dbReference type="NCBI Taxonomy" id="27342"/>
    <lineage>
        <taxon>Eukaryota</taxon>
        <taxon>Fungi</taxon>
        <taxon>Dikarya</taxon>
        <taxon>Basidiomycota</taxon>
        <taxon>Agaricomycotina</taxon>
        <taxon>Agaricomycetes</taxon>
        <taxon>Hymenochaetales</taxon>
        <taxon>Schizoporaceae</taxon>
        <taxon>Schizopora</taxon>
    </lineage>
</organism>
<evidence type="ECO:0000313" key="2">
    <source>
        <dbReference type="EMBL" id="KLO13180.1"/>
    </source>
</evidence>
<accession>A0A0H2RMK1</accession>
<proteinExistence type="predicted"/>
<feature type="region of interest" description="Disordered" evidence="1">
    <location>
        <begin position="135"/>
        <end position="202"/>
    </location>
</feature>
<evidence type="ECO:0000256" key="1">
    <source>
        <dbReference type="SAM" id="MobiDB-lite"/>
    </source>
</evidence>
<feature type="compositionally biased region" description="Gly residues" evidence="1">
    <location>
        <begin position="190"/>
        <end position="202"/>
    </location>
</feature>
<dbReference type="Proteomes" id="UP000053477">
    <property type="component" value="Unassembled WGS sequence"/>
</dbReference>
<dbReference type="InParanoid" id="A0A0H2RMK1"/>
<gene>
    <name evidence="2" type="ORF">SCHPADRAFT_928758</name>
</gene>
<name>A0A0H2RMK1_9AGAM</name>
<evidence type="ECO:0000313" key="3">
    <source>
        <dbReference type="Proteomes" id="UP000053477"/>
    </source>
</evidence>
<protein>
    <submittedName>
        <fullName evidence="2">Uncharacterized protein</fullName>
    </submittedName>
</protein>
<feature type="compositionally biased region" description="Basic and acidic residues" evidence="1">
    <location>
        <begin position="170"/>
        <end position="189"/>
    </location>
</feature>
<dbReference type="EMBL" id="KQ085964">
    <property type="protein sequence ID" value="KLO13180.1"/>
    <property type="molecule type" value="Genomic_DNA"/>
</dbReference>
<sequence length="202" mass="22438">MSFPRPCSKLFAVRDPLGDEKYSDAHDLDIHVWHRKKRFACMDGWMSVGGASISDVRDGAVWKKEGREEAMCREGLREPVRSSVRLSEKTEKAPGGAHWQSFNECDARDAWAHERIGTWRLGDLISRRSSSLITSLEGKGREATQEHEHEHERGGSGRVASARVVLQVGEGEKKGGEKKGGKRVREGPRGKFGGLENGRGFG</sequence>
<reference evidence="2 3" key="1">
    <citation type="submission" date="2015-04" db="EMBL/GenBank/DDBJ databases">
        <title>Complete genome sequence of Schizopora paradoxa KUC8140, a cosmopolitan wood degrader in East Asia.</title>
        <authorList>
            <consortium name="DOE Joint Genome Institute"/>
            <person name="Min B."/>
            <person name="Park H."/>
            <person name="Jang Y."/>
            <person name="Kim J.-J."/>
            <person name="Kim K.H."/>
            <person name="Pangilinan J."/>
            <person name="Lipzen A."/>
            <person name="Riley R."/>
            <person name="Grigoriev I.V."/>
            <person name="Spatafora J.W."/>
            <person name="Choi I.-G."/>
        </authorList>
    </citation>
    <scope>NUCLEOTIDE SEQUENCE [LARGE SCALE GENOMIC DNA]</scope>
    <source>
        <strain evidence="2 3">KUC8140</strain>
    </source>
</reference>